<protein>
    <submittedName>
        <fullName evidence="1">Uncharacterized protein</fullName>
    </submittedName>
</protein>
<name>A0A644Z2P9_9ZZZZ</name>
<dbReference type="AlphaFoldDB" id="A0A644Z2P9"/>
<sequence>MTFQQVGDNRTVAMNDGRVLVASGYAVTANDCAIKDFGRRNQCWQDTFGIHTVNIGIMEKTLCLQHVNINHFG</sequence>
<reference evidence="1" key="1">
    <citation type="submission" date="2019-08" db="EMBL/GenBank/DDBJ databases">
        <authorList>
            <person name="Kucharzyk K."/>
            <person name="Murdoch R.W."/>
            <person name="Higgins S."/>
            <person name="Loffler F."/>
        </authorList>
    </citation>
    <scope>NUCLEOTIDE SEQUENCE</scope>
</reference>
<dbReference type="EMBL" id="VSSQ01007107">
    <property type="protein sequence ID" value="MPM34867.1"/>
    <property type="molecule type" value="Genomic_DNA"/>
</dbReference>
<proteinExistence type="predicted"/>
<organism evidence="1">
    <name type="scientific">bioreactor metagenome</name>
    <dbReference type="NCBI Taxonomy" id="1076179"/>
    <lineage>
        <taxon>unclassified sequences</taxon>
        <taxon>metagenomes</taxon>
        <taxon>ecological metagenomes</taxon>
    </lineage>
</organism>
<comment type="caution">
    <text evidence="1">The sequence shown here is derived from an EMBL/GenBank/DDBJ whole genome shotgun (WGS) entry which is preliminary data.</text>
</comment>
<gene>
    <name evidence="1" type="ORF">SDC9_81457</name>
</gene>
<accession>A0A644Z2P9</accession>
<evidence type="ECO:0000313" key="1">
    <source>
        <dbReference type="EMBL" id="MPM34867.1"/>
    </source>
</evidence>